<dbReference type="AlphaFoldDB" id="A0A1D2YT64"/>
<protein>
    <submittedName>
        <fullName evidence="1">Uncharacterized protein</fullName>
    </submittedName>
</protein>
<gene>
    <name evidence="1" type="ORF">BHF71_02770</name>
</gene>
<accession>A0A1D2YT64</accession>
<dbReference type="OrthoDB" id="9999269at2"/>
<dbReference type="Proteomes" id="UP000243739">
    <property type="component" value="Unassembled WGS sequence"/>
</dbReference>
<evidence type="ECO:0000313" key="1">
    <source>
        <dbReference type="EMBL" id="OEF98867.1"/>
    </source>
</evidence>
<proteinExistence type="predicted"/>
<reference evidence="1 2" key="1">
    <citation type="submission" date="2016-09" db="EMBL/GenBank/DDBJ databases">
        <title>Draft genome sequence for the type strain of Vulcanibacillus modesticaldus BR, a strictly anaerobic, moderately thermophilic, and nitrate-reducing bacterium from deep sea-hydrothermal vents of the Mid-Atlantic Ridge.</title>
        <authorList>
            <person name="Abin C.A."/>
            <person name="Hollibaugh J.T."/>
        </authorList>
    </citation>
    <scope>NUCLEOTIDE SEQUENCE [LARGE SCALE GENOMIC DNA]</scope>
    <source>
        <strain evidence="1 2">BR</strain>
    </source>
</reference>
<evidence type="ECO:0000313" key="2">
    <source>
        <dbReference type="Proteomes" id="UP000243739"/>
    </source>
</evidence>
<dbReference type="RefSeq" id="WP_069657203.1">
    <property type="nucleotide sequence ID" value="NZ_MIJF01000046.1"/>
</dbReference>
<name>A0A1D2YT64_9BACI</name>
<dbReference type="EMBL" id="MIJF01000046">
    <property type="protein sequence ID" value="OEF98867.1"/>
    <property type="molecule type" value="Genomic_DNA"/>
</dbReference>
<sequence length="94" mass="10809">MLVKEIQDFHEFSLDGLAENIHVIYEKVCQVKHKLNEKFEVVGSVEHETYEEISVYEDSGSLVKKASYRIGKDVNNKEEALNLISQLFVHKLSA</sequence>
<organism evidence="1 2">
    <name type="scientific">Vulcanibacillus modesticaldus</name>
    <dbReference type="NCBI Taxonomy" id="337097"/>
    <lineage>
        <taxon>Bacteria</taxon>
        <taxon>Bacillati</taxon>
        <taxon>Bacillota</taxon>
        <taxon>Bacilli</taxon>
        <taxon>Bacillales</taxon>
        <taxon>Bacillaceae</taxon>
        <taxon>Vulcanibacillus</taxon>
    </lineage>
</organism>
<comment type="caution">
    <text evidence="1">The sequence shown here is derived from an EMBL/GenBank/DDBJ whole genome shotgun (WGS) entry which is preliminary data.</text>
</comment>
<keyword evidence="2" id="KW-1185">Reference proteome</keyword>